<keyword evidence="3" id="KW-1185">Reference proteome</keyword>
<proteinExistence type="predicted"/>
<organism evidence="2 3">
    <name type="scientific">Dovyalis caffra</name>
    <dbReference type="NCBI Taxonomy" id="77055"/>
    <lineage>
        <taxon>Eukaryota</taxon>
        <taxon>Viridiplantae</taxon>
        <taxon>Streptophyta</taxon>
        <taxon>Embryophyta</taxon>
        <taxon>Tracheophyta</taxon>
        <taxon>Spermatophyta</taxon>
        <taxon>Magnoliopsida</taxon>
        <taxon>eudicotyledons</taxon>
        <taxon>Gunneridae</taxon>
        <taxon>Pentapetalae</taxon>
        <taxon>rosids</taxon>
        <taxon>fabids</taxon>
        <taxon>Malpighiales</taxon>
        <taxon>Salicaceae</taxon>
        <taxon>Flacourtieae</taxon>
        <taxon>Dovyalis</taxon>
    </lineage>
</organism>
<comment type="caution">
    <text evidence="2">The sequence shown here is derived from an EMBL/GenBank/DDBJ whole genome shotgun (WGS) entry which is preliminary data.</text>
</comment>
<evidence type="ECO:0000313" key="2">
    <source>
        <dbReference type="EMBL" id="CAK7335563.1"/>
    </source>
</evidence>
<reference evidence="2 3" key="1">
    <citation type="submission" date="2024-01" db="EMBL/GenBank/DDBJ databases">
        <authorList>
            <person name="Waweru B."/>
        </authorList>
    </citation>
    <scope>NUCLEOTIDE SEQUENCE [LARGE SCALE GENOMIC DNA]</scope>
</reference>
<evidence type="ECO:0000256" key="1">
    <source>
        <dbReference type="SAM" id="MobiDB-lite"/>
    </source>
</evidence>
<dbReference type="AlphaFoldDB" id="A0AAV1RJL4"/>
<accession>A0AAV1RJL4</accession>
<dbReference type="Proteomes" id="UP001314170">
    <property type="component" value="Unassembled WGS sequence"/>
</dbReference>
<dbReference type="EMBL" id="CAWUPB010000994">
    <property type="protein sequence ID" value="CAK7335563.1"/>
    <property type="molecule type" value="Genomic_DNA"/>
</dbReference>
<sequence length="78" mass="9033">MALSAKIPIKEARKMAQLGNVNLISRVELGGRRTGWRVEEKGMKPKEPRRFGRLGKRRSSEPVTSEMMRIKLKERVRD</sequence>
<name>A0AAV1RJL4_9ROSI</name>
<protein>
    <submittedName>
        <fullName evidence="2">Uncharacterized protein</fullName>
    </submittedName>
</protein>
<gene>
    <name evidence="2" type="ORF">DCAF_LOCUS10558</name>
</gene>
<evidence type="ECO:0000313" key="3">
    <source>
        <dbReference type="Proteomes" id="UP001314170"/>
    </source>
</evidence>
<feature type="region of interest" description="Disordered" evidence="1">
    <location>
        <begin position="46"/>
        <end position="65"/>
    </location>
</feature>